<comment type="caution">
    <text evidence="3">The sequence shown here is derived from an EMBL/GenBank/DDBJ whole genome shotgun (WGS) entry which is preliminary data.</text>
</comment>
<dbReference type="PANTHER" id="PTHR33254">
    <property type="entry name" value="4-HYDROXY-4-METHYL-2-OXOGLUTARATE ALDOLASE 3-RELATED"/>
    <property type="match status" value="1"/>
</dbReference>
<dbReference type="GO" id="GO:0046872">
    <property type="term" value="F:metal ion binding"/>
    <property type="evidence" value="ECO:0007669"/>
    <property type="project" value="UniProtKB-KW"/>
</dbReference>
<dbReference type="PANTHER" id="PTHR33254:SF4">
    <property type="entry name" value="4-HYDROXY-4-METHYL-2-OXOGLUTARATE ALDOLASE 3-RELATED"/>
    <property type="match status" value="1"/>
</dbReference>
<feature type="binding site" evidence="1">
    <location>
        <position position="145"/>
    </location>
    <ligand>
        <name>Mg(2+)</name>
        <dbReference type="ChEBI" id="CHEBI:18420"/>
    </ligand>
</feature>
<evidence type="ECO:0000256" key="1">
    <source>
        <dbReference type="PIRSR" id="PIRSR605493-1"/>
    </source>
</evidence>
<name>A0A9P4MED9_9PEZI</name>
<evidence type="ECO:0000313" key="4">
    <source>
        <dbReference type="Proteomes" id="UP000799772"/>
    </source>
</evidence>
<dbReference type="GO" id="GO:0008948">
    <property type="term" value="F:oxaloacetate decarboxylase activity"/>
    <property type="evidence" value="ECO:0007669"/>
    <property type="project" value="TreeGrafter"/>
</dbReference>
<feature type="binding site" evidence="1">
    <location>
        <position position="144"/>
    </location>
    <ligand>
        <name>substrate</name>
    </ligand>
</feature>
<keyword evidence="1" id="KW-0460">Magnesium</keyword>
<gene>
    <name evidence="3" type="ORF">NA57DRAFT_70574</name>
</gene>
<dbReference type="EMBL" id="ML978121">
    <property type="protein sequence ID" value="KAF2104367.1"/>
    <property type="molecule type" value="Genomic_DNA"/>
</dbReference>
<feature type="binding site" evidence="1">
    <location>
        <begin position="122"/>
        <end position="125"/>
    </location>
    <ligand>
        <name>substrate</name>
    </ligand>
</feature>
<protein>
    <recommendedName>
        <fullName evidence="5">RraA-like protein</fullName>
    </recommendedName>
</protein>
<dbReference type="OrthoDB" id="1476984at2759"/>
<comment type="cofactor">
    <cofactor evidence="1">
        <name>Mg(2+)</name>
        <dbReference type="ChEBI" id="CHEBI:18420"/>
    </cofactor>
</comment>
<dbReference type="InterPro" id="IPR036704">
    <property type="entry name" value="RraA/RraA-like_sf"/>
</dbReference>
<keyword evidence="1" id="KW-0479">Metal-binding</keyword>
<evidence type="ECO:0000313" key="3">
    <source>
        <dbReference type="EMBL" id="KAF2104367.1"/>
    </source>
</evidence>
<reference evidence="3" key="1">
    <citation type="journal article" date="2020" name="Stud. Mycol.">
        <title>101 Dothideomycetes genomes: a test case for predicting lifestyles and emergence of pathogens.</title>
        <authorList>
            <person name="Haridas S."/>
            <person name="Albert R."/>
            <person name="Binder M."/>
            <person name="Bloem J."/>
            <person name="Labutti K."/>
            <person name="Salamov A."/>
            <person name="Andreopoulos B."/>
            <person name="Baker S."/>
            <person name="Barry K."/>
            <person name="Bills G."/>
            <person name="Bluhm B."/>
            <person name="Cannon C."/>
            <person name="Castanera R."/>
            <person name="Culley D."/>
            <person name="Daum C."/>
            <person name="Ezra D."/>
            <person name="Gonzalez J."/>
            <person name="Henrissat B."/>
            <person name="Kuo A."/>
            <person name="Liang C."/>
            <person name="Lipzen A."/>
            <person name="Lutzoni F."/>
            <person name="Magnuson J."/>
            <person name="Mondo S."/>
            <person name="Nolan M."/>
            <person name="Ohm R."/>
            <person name="Pangilinan J."/>
            <person name="Park H.-J."/>
            <person name="Ramirez L."/>
            <person name="Alfaro M."/>
            <person name="Sun H."/>
            <person name="Tritt A."/>
            <person name="Yoshinaga Y."/>
            <person name="Zwiers L.-H."/>
            <person name="Turgeon B."/>
            <person name="Goodwin S."/>
            <person name="Spatafora J."/>
            <person name="Crous P."/>
            <person name="Grigoriev I."/>
        </authorList>
    </citation>
    <scope>NUCLEOTIDE SEQUENCE</scope>
    <source>
        <strain evidence="3">CBS 133067</strain>
    </source>
</reference>
<proteinExistence type="predicted"/>
<dbReference type="InterPro" id="IPR005493">
    <property type="entry name" value="RraA/RraA-like"/>
</dbReference>
<dbReference type="GO" id="GO:0047443">
    <property type="term" value="F:4-hydroxy-4-methyl-2-oxoglutarate aldolase activity"/>
    <property type="evidence" value="ECO:0007669"/>
    <property type="project" value="TreeGrafter"/>
</dbReference>
<dbReference type="SUPFAM" id="SSF89562">
    <property type="entry name" value="RraA-like"/>
    <property type="match status" value="2"/>
</dbReference>
<sequence>MSSSKFAALAAYSACDIADVLLRLEVPGAGYLPDITPIPNPQSSASPLMKTIAPASTILFTQTSTSSFPSPKSSFSAGSIFASTFSLPNPNIPKGMHWADMTLPGSIAVLSQPDGQSCAALGGVMATRMKVKGVKAVVVSGKVRDLGKLREIVRGEAAEGESVPDPWRQGQPVSGSLQASEHRRRRDGMPIWSRGTSVVDVRGEARPWAVNVMVRVGQTEVCPGDIVMLDPEERGAVCVPAKLVDKVLEMLPRLVEGDGKVLQHVESGGTVSDAFKMYRGK</sequence>
<dbReference type="Pfam" id="PF03737">
    <property type="entry name" value="RraA-like"/>
    <property type="match status" value="1"/>
</dbReference>
<feature type="region of interest" description="Disordered" evidence="2">
    <location>
        <begin position="157"/>
        <end position="186"/>
    </location>
</feature>
<dbReference type="Proteomes" id="UP000799772">
    <property type="component" value="Unassembled WGS sequence"/>
</dbReference>
<dbReference type="Gene3D" id="3.50.30.40">
    <property type="entry name" value="Ribonuclease E inhibitor RraA/RraA-like"/>
    <property type="match status" value="1"/>
</dbReference>
<evidence type="ECO:0008006" key="5">
    <source>
        <dbReference type="Google" id="ProtNLM"/>
    </source>
</evidence>
<organism evidence="3 4">
    <name type="scientific">Rhizodiscina lignyota</name>
    <dbReference type="NCBI Taxonomy" id="1504668"/>
    <lineage>
        <taxon>Eukaryota</taxon>
        <taxon>Fungi</taxon>
        <taxon>Dikarya</taxon>
        <taxon>Ascomycota</taxon>
        <taxon>Pezizomycotina</taxon>
        <taxon>Dothideomycetes</taxon>
        <taxon>Pleosporomycetidae</taxon>
        <taxon>Aulographales</taxon>
        <taxon>Rhizodiscinaceae</taxon>
        <taxon>Rhizodiscina</taxon>
    </lineage>
</organism>
<dbReference type="AlphaFoldDB" id="A0A9P4MED9"/>
<evidence type="ECO:0000256" key="2">
    <source>
        <dbReference type="SAM" id="MobiDB-lite"/>
    </source>
</evidence>
<accession>A0A9P4MED9</accession>
<keyword evidence="4" id="KW-1185">Reference proteome</keyword>